<dbReference type="RefSeq" id="XP_002741054.1">
    <property type="nucleotide sequence ID" value="XM_002741008.2"/>
</dbReference>
<keyword evidence="9" id="KW-0653">Protein transport</keyword>
<proteinExistence type="inferred from homology"/>
<evidence type="ECO:0000313" key="11">
    <source>
        <dbReference type="RefSeq" id="XP_002741054.1"/>
    </source>
</evidence>
<sequence length="188" mass="19968">MAASSEAGVHEDEKYSEDNPFINSQMVDMLIGEKRKGQAEPKMFGLPQMPKSKDELIIEKVLESCTFKSVLSCVLGFGLGAAIGLFAASVDPIDPELAAKQKAKEVLKDMGKRSLYHAKNFAMIGAVFACTECVIESHRGRSGTGNTALAGCITGGVIGLRAGVKPAIAGCVGFASFSAAIDYYFHIR</sequence>
<evidence type="ECO:0000313" key="10">
    <source>
        <dbReference type="Proteomes" id="UP000694865"/>
    </source>
</evidence>
<keyword evidence="4 9" id="KW-0999">Mitochondrion inner membrane</keyword>
<protein>
    <recommendedName>
        <fullName evidence="9">Mitochondrial import inner membrane translocase subunit TIM22</fullName>
    </recommendedName>
</protein>
<evidence type="ECO:0000256" key="7">
    <source>
        <dbReference type="ARBA" id="ARBA00023136"/>
    </source>
</evidence>
<comment type="subcellular location">
    <subcellularLocation>
        <location evidence="1 9">Mitochondrion inner membrane</location>
        <topology evidence="1 9">Multi-pass membrane protein</topology>
    </subcellularLocation>
</comment>
<keyword evidence="9" id="KW-0813">Transport</keyword>
<dbReference type="PANTHER" id="PTHR14110">
    <property type="entry name" value="MITOCHONDRIAL IMPORT INNER MEMBRANE TRANSLOCASE SUBUNIT TIM22"/>
    <property type="match status" value="1"/>
</dbReference>
<accession>A0ABM0GZT9</accession>
<evidence type="ECO:0000256" key="8">
    <source>
        <dbReference type="ARBA" id="ARBA00024713"/>
    </source>
</evidence>
<evidence type="ECO:0000256" key="5">
    <source>
        <dbReference type="ARBA" id="ARBA00022989"/>
    </source>
</evidence>
<evidence type="ECO:0000256" key="2">
    <source>
        <dbReference type="ARBA" id="ARBA00008444"/>
    </source>
</evidence>
<organism evidence="10 11">
    <name type="scientific">Saccoglossus kowalevskii</name>
    <name type="common">Acorn worm</name>
    <dbReference type="NCBI Taxonomy" id="10224"/>
    <lineage>
        <taxon>Eukaryota</taxon>
        <taxon>Metazoa</taxon>
        <taxon>Hemichordata</taxon>
        <taxon>Enteropneusta</taxon>
        <taxon>Harrimaniidae</taxon>
        <taxon>Saccoglossus</taxon>
    </lineage>
</organism>
<evidence type="ECO:0000256" key="1">
    <source>
        <dbReference type="ARBA" id="ARBA00004448"/>
    </source>
</evidence>
<keyword evidence="9" id="KW-0811">Translocation</keyword>
<evidence type="ECO:0000256" key="6">
    <source>
        <dbReference type="ARBA" id="ARBA00023128"/>
    </source>
</evidence>
<keyword evidence="3" id="KW-0812">Transmembrane</keyword>
<dbReference type="PANTHER" id="PTHR14110:SF0">
    <property type="entry name" value="MITOCHONDRIAL IMPORT INNER MEMBRANE TRANSLOCASE SUBUNIT TIM22"/>
    <property type="match status" value="1"/>
</dbReference>
<keyword evidence="5" id="KW-1133">Transmembrane helix</keyword>
<comment type="subunit">
    <text evidence="9">Component of the TIM22 complex.</text>
</comment>
<keyword evidence="6 9" id="KW-0496">Mitochondrion</keyword>
<dbReference type="Pfam" id="PF02466">
    <property type="entry name" value="Tim17"/>
    <property type="match status" value="1"/>
</dbReference>
<gene>
    <name evidence="11" type="primary">LOC100366726</name>
</gene>
<dbReference type="GeneID" id="100366726"/>
<reference evidence="11" key="1">
    <citation type="submission" date="2025-08" db="UniProtKB">
        <authorList>
            <consortium name="RefSeq"/>
        </authorList>
    </citation>
    <scope>IDENTIFICATION</scope>
    <source>
        <tissue evidence="11">Testes</tissue>
    </source>
</reference>
<comment type="function">
    <text evidence="8 9">Essential core component of the TIM22 complex, a complex that mediates the import and insertion of multi-pass transmembrane proteins into the mitochondrial inner membrane. In the TIM22 complex, it constitutes the voltage-activated and signal-gated channel. Forms a twin-pore translocase that uses the membrane potential as external driving force in 2 voltage-dependent steps.</text>
</comment>
<comment type="similarity">
    <text evidence="2 9">Belongs to the Tim17/Tim22/Tim23 family.</text>
</comment>
<dbReference type="InterPro" id="IPR039175">
    <property type="entry name" value="TIM22"/>
</dbReference>
<name>A0ABM0GZT9_SACKO</name>
<evidence type="ECO:0000256" key="3">
    <source>
        <dbReference type="ARBA" id="ARBA00022692"/>
    </source>
</evidence>
<evidence type="ECO:0000256" key="4">
    <source>
        <dbReference type="ARBA" id="ARBA00022792"/>
    </source>
</evidence>
<evidence type="ECO:0000256" key="9">
    <source>
        <dbReference type="RuleBase" id="RU367038"/>
    </source>
</evidence>
<keyword evidence="10" id="KW-1185">Reference proteome</keyword>
<keyword evidence="7" id="KW-0472">Membrane</keyword>
<dbReference type="Proteomes" id="UP000694865">
    <property type="component" value="Unplaced"/>
</dbReference>